<evidence type="ECO:0000256" key="2">
    <source>
        <dbReference type="ARBA" id="ARBA00022475"/>
    </source>
</evidence>
<dbReference type="PROSITE" id="PS00108">
    <property type="entry name" value="PROTEIN_KINASE_ST"/>
    <property type="match status" value="1"/>
</dbReference>
<evidence type="ECO:0000256" key="7">
    <source>
        <dbReference type="ARBA" id="ARBA00022777"/>
    </source>
</evidence>
<dbReference type="GO" id="GO:0005524">
    <property type="term" value="F:ATP binding"/>
    <property type="evidence" value="ECO:0007669"/>
    <property type="project" value="UniProtKB-UniRule"/>
</dbReference>
<dbReference type="Pfam" id="PF01453">
    <property type="entry name" value="B_lectin"/>
    <property type="match status" value="1"/>
</dbReference>
<feature type="domain" description="Protein kinase" evidence="18">
    <location>
        <begin position="518"/>
        <end position="795"/>
    </location>
</feature>
<keyword evidence="4 13" id="KW-0808">Transferase</keyword>
<comment type="catalytic activity">
    <reaction evidence="11 13">
        <text>L-threonyl-[protein] + ATP = O-phospho-L-threonyl-[protein] + ADP + H(+)</text>
        <dbReference type="Rhea" id="RHEA:46608"/>
        <dbReference type="Rhea" id="RHEA-COMP:11060"/>
        <dbReference type="Rhea" id="RHEA-COMP:11605"/>
        <dbReference type="ChEBI" id="CHEBI:15378"/>
        <dbReference type="ChEBI" id="CHEBI:30013"/>
        <dbReference type="ChEBI" id="CHEBI:30616"/>
        <dbReference type="ChEBI" id="CHEBI:61977"/>
        <dbReference type="ChEBI" id="CHEBI:456216"/>
        <dbReference type="EC" id="2.7.11.1"/>
    </reaction>
</comment>
<evidence type="ECO:0000256" key="17">
    <source>
        <dbReference type="SAM" id="SignalP"/>
    </source>
</evidence>
<name>A0A9Q0J4X7_9ROSI</name>
<dbReference type="PROSITE" id="PS00107">
    <property type="entry name" value="PROTEIN_KINASE_ATP"/>
    <property type="match status" value="1"/>
</dbReference>
<reference evidence="22" key="2">
    <citation type="journal article" date="2023" name="Plants (Basel)">
        <title>Annotation of the Turnera subulata (Passifloraceae) Draft Genome Reveals the S-Locus Evolved after the Divergence of Turneroideae from Passifloroideae in a Stepwise Manner.</title>
        <authorList>
            <person name="Henning P.M."/>
            <person name="Roalson E.H."/>
            <person name="Mir W."/>
            <person name="McCubbin A.G."/>
            <person name="Shore J.S."/>
        </authorList>
    </citation>
    <scope>NUCLEOTIDE SEQUENCE</scope>
    <source>
        <strain evidence="22">F60SS</strain>
    </source>
</reference>
<dbReference type="PANTHER" id="PTHR27002:SF981">
    <property type="entry name" value="NON-SPECIFIC SERINE_THREONINE PROTEIN KINASE"/>
    <property type="match status" value="1"/>
</dbReference>
<evidence type="ECO:0000259" key="20">
    <source>
        <dbReference type="PROSITE" id="PS50927"/>
    </source>
</evidence>
<feature type="domain" description="Apple" evidence="21">
    <location>
        <begin position="344"/>
        <end position="424"/>
    </location>
</feature>
<evidence type="ECO:0000256" key="1">
    <source>
        <dbReference type="ARBA" id="ARBA00004251"/>
    </source>
</evidence>
<dbReference type="SMART" id="SM00220">
    <property type="entry name" value="S_TKc"/>
    <property type="match status" value="1"/>
</dbReference>
<evidence type="ECO:0000256" key="13">
    <source>
        <dbReference type="PIRNR" id="PIRNR000641"/>
    </source>
</evidence>
<dbReference type="Gene3D" id="1.10.510.10">
    <property type="entry name" value="Transferase(Phosphotransferase) domain 1"/>
    <property type="match status" value="1"/>
</dbReference>
<evidence type="ECO:0000256" key="10">
    <source>
        <dbReference type="ARBA" id="ARBA00023180"/>
    </source>
</evidence>
<dbReference type="EC" id="2.7.11.1" evidence="13"/>
<dbReference type="EMBL" id="JAKUCV010006224">
    <property type="protein sequence ID" value="KAJ4828227.1"/>
    <property type="molecule type" value="Genomic_DNA"/>
</dbReference>
<evidence type="ECO:0000313" key="23">
    <source>
        <dbReference type="Proteomes" id="UP001141552"/>
    </source>
</evidence>
<dbReference type="SUPFAM" id="SSF51110">
    <property type="entry name" value="alpha-D-mannose-specific plant lectins"/>
    <property type="match status" value="1"/>
</dbReference>
<dbReference type="InterPro" id="IPR008271">
    <property type="entry name" value="Ser/Thr_kinase_AS"/>
</dbReference>
<dbReference type="InterPro" id="IPR001245">
    <property type="entry name" value="Ser-Thr/Tyr_kinase_cat_dom"/>
</dbReference>
<accession>A0A9Q0J4X7</accession>
<feature type="signal peptide" evidence="17">
    <location>
        <begin position="1"/>
        <end position="23"/>
    </location>
</feature>
<dbReference type="InterPro" id="IPR000742">
    <property type="entry name" value="EGF"/>
</dbReference>
<proteinExistence type="inferred from homology"/>
<dbReference type="InterPro" id="IPR000719">
    <property type="entry name" value="Prot_kinase_dom"/>
</dbReference>
<dbReference type="FunFam" id="2.90.10.10:FF:000005">
    <property type="entry name" value="G-type lectin S-receptor-like serine/threonine-protein kinase"/>
    <property type="match status" value="1"/>
</dbReference>
<gene>
    <name evidence="22" type="ORF">Tsubulata_613111</name>
</gene>
<dbReference type="InterPro" id="IPR001480">
    <property type="entry name" value="Bulb-type_lectin_dom"/>
</dbReference>
<dbReference type="Proteomes" id="UP001141552">
    <property type="component" value="Unassembled WGS sequence"/>
</dbReference>
<evidence type="ECO:0000256" key="16">
    <source>
        <dbReference type="SAM" id="Phobius"/>
    </source>
</evidence>
<keyword evidence="8 13" id="KW-0067">ATP-binding</keyword>
<feature type="transmembrane region" description="Helical" evidence="16">
    <location>
        <begin position="443"/>
        <end position="467"/>
    </location>
</feature>
<dbReference type="PANTHER" id="PTHR27002">
    <property type="entry name" value="RECEPTOR-LIKE SERINE/THREONINE-PROTEIN KINASE SD1-8"/>
    <property type="match status" value="1"/>
</dbReference>
<protein>
    <recommendedName>
        <fullName evidence="13">Receptor-like serine/threonine-protein kinase</fullName>
        <ecNumber evidence="13">2.7.11.1</ecNumber>
    </recommendedName>
</protein>
<keyword evidence="6 13" id="KW-0547">Nucleotide-binding</keyword>
<evidence type="ECO:0000256" key="3">
    <source>
        <dbReference type="ARBA" id="ARBA00022527"/>
    </source>
</evidence>
<evidence type="ECO:0000259" key="21">
    <source>
        <dbReference type="PROSITE" id="PS50948"/>
    </source>
</evidence>
<dbReference type="InterPro" id="IPR036426">
    <property type="entry name" value="Bulb-type_lectin_dom_sf"/>
</dbReference>
<dbReference type="OrthoDB" id="1933550at2759"/>
<keyword evidence="7 13" id="KW-0418">Kinase</keyword>
<keyword evidence="3 13" id="KW-0723">Serine/threonine-protein kinase</keyword>
<dbReference type="InterPro" id="IPR024171">
    <property type="entry name" value="SRK-like_kinase"/>
</dbReference>
<sequence>MNVITKAFLVSILKLLLLQICVSKDTVSVNEPLADGETLVSRGEKFTLGFFSPGNSSKRYVGIWYTSVTLQTVVWVANREHPINDKSGVLSVNDQGNLVLFPKNYSSTTPVWSTNVTTTSSTSNSIARLLDSGNLVLIREDGRSVAWQSFDHPVNTLLPNAKLGIDRRTGLNRVLTSWKSLDDPGRGNWSRTVENEATPETYLYKGRVRWWRSGPWDGYKWNGVPETGRKFIFNATVISNNDETVFMWNTTDSSVIARIYLDESGMVSRSLWHAQDKRWIIFYSAPTEECDYYGHCGPFGMCDPYKAGVFECSCLPGFQPKKSSDWYLRDGTGGCVRNPGVLTCSNGEGFVKIANAKVPDTSLAKVSLGLDLKACQLECLRNCSCMAYSIANVKTGTGCIAWFEDLIDSRVFTYGGQDLYVRVDAAELAKYNNSSKNFLAKRGMLAVVLISIAVPSIIGLCILCCWIRSKQIGRQQVPKLPDNYSIALLPFGDGSKDEFDEGLLSLDVDAIIAATGNFSFANKLGEGGFGSVYKGQLGSGQDIAVKRLSATSRQGVEEFKNEVRLISKLQHKNLVRLYGCCIHGEEKMLIYEFLPNRSLDFFIFDKARRCLLDWGTRFEIIMGIARGLLYLHQDSRLKIIHRDLKAGNVLLDAAMNPKISDFGMAKIFGDDQTEANTNRVIGTYGYMSPEYAMDGLYSLKSDVFSYGVLILEIISGRRNSYYLDEDPSKNLIGLVWELWREGTALDIVDSSLGEAYPAREVLKCIQVGLLCVQENPTDRPTMSAIVFMLGNETALSSPNKPAFILKTRQTSTSSSSTSKIASSINDVSITRIEPR</sequence>
<evidence type="ECO:0000259" key="19">
    <source>
        <dbReference type="PROSITE" id="PS50026"/>
    </source>
</evidence>
<dbReference type="FunFam" id="3.30.200.20:FF:000195">
    <property type="entry name" value="G-type lectin S-receptor-like serine/threonine-protein kinase"/>
    <property type="match status" value="1"/>
</dbReference>
<evidence type="ECO:0000313" key="22">
    <source>
        <dbReference type="EMBL" id="KAJ4828227.1"/>
    </source>
</evidence>
<comment type="similarity">
    <text evidence="13">Belongs to the protein kinase superfamily. Ser/Thr protein kinase family.</text>
</comment>
<dbReference type="GO" id="GO:0005886">
    <property type="term" value="C:plasma membrane"/>
    <property type="evidence" value="ECO:0007669"/>
    <property type="project" value="UniProtKB-SubCell"/>
</dbReference>
<dbReference type="InterPro" id="IPR000858">
    <property type="entry name" value="S_locus_glycoprot_dom"/>
</dbReference>
<dbReference type="Gene3D" id="3.30.200.20">
    <property type="entry name" value="Phosphorylase Kinase, domain 1"/>
    <property type="match status" value="1"/>
</dbReference>
<feature type="binding site" evidence="15">
    <location>
        <position position="546"/>
    </location>
    <ligand>
        <name>ATP</name>
        <dbReference type="ChEBI" id="CHEBI:30616"/>
    </ligand>
</feature>
<dbReference type="Pfam" id="PF00954">
    <property type="entry name" value="S_locus_glycop"/>
    <property type="match status" value="1"/>
</dbReference>
<dbReference type="SMART" id="SM00108">
    <property type="entry name" value="B_lectin"/>
    <property type="match status" value="1"/>
</dbReference>
<evidence type="ECO:0000259" key="18">
    <source>
        <dbReference type="PROSITE" id="PS50011"/>
    </source>
</evidence>
<dbReference type="InterPro" id="IPR011009">
    <property type="entry name" value="Kinase-like_dom_sf"/>
</dbReference>
<dbReference type="PROSITE" id="PS50026">
    <property type="entry name" value="EGF_3"/>
    <property type="match status" value="1"/>
</dbReference>
<comment type="caution">
    <text evidence="14">Lacks conserved residue(s) required for the propagation of feature annotation.</text>
</comment>
<keyword evidence="23" id="KW-1185">Reference proteome</keyword>
<feature type="domain" description="EGF-like" evidence="19">
    <location>
        <begin position="286"/>
        <end position="324"/>
    </location>
</feature>
<comment type="subcellular location">
    <subcellularLocation>
        <location evidence="1">Cell membrane</location>
        <topology evidence="1">Single-pass type I membrane protein</topology>
    </subcellularLocation>
</comment>
<dbReference type="Gene3D" id="2.90.10.10">
    <property type="entry name" value="Bulb-type lectin domain"/>
    <property type="match status" value="1"/>
</dbReference>
<evidence type="ECO:0000256" key="15">
    <source>
        <dbReference type="PROSITE-ProRule" id="PRU10141"/>
    </source>
</evidence>
<dbReference type="Pfam" id="PF07714">
    <property type="entry name" value="PK_Tyr_Ser-Thr"/>
    <property type="match status" value="1"/>
</dbReference>
<keyword evidence="2" id="KW-1003">Cell membrane</keyword>
<evidence type="ECO:0000256" key="14">
    <source>
        <dbReference type="PROSITE-ProRule" id="PRU00076"/>
    </source>
</evidence>
<keyword evidence="14" id="KW-0245">EGF-like domain</keyword>
<dbReference type="FunFam" id="1.10.510.10:FF:000060">
    <property type="entry name" value="G-type lectin S-receptor-like serine/threonine-protein kinase"/>
    <property type="match status" value="1"/>
</dbReference>
<keyword evidence="5 17" id="KW-0732">Signal</keyword>
<dbReference type="InterPro" id="IPR003609">
    <property type="entry name" value="Pan_app"/>
</dbReference>
<dbReference type="PROSITE" id="PS50927">
    <property type="entry name" value="BULB_LECTIN"/>
    <property type="match status" value="1"/>
</dbReference>
<feature type="domain" description="Bulb-type lectin" evidence="20">
    <location>
        <begin position="24"/>
        <end position="150"/>
    </location>
</feature>
<dbReference type="InterPro" id="IPR017441">
    <property type="entry name" value="Protein_kinase_ATP_BS"/>
</dbReference>
<dbReference type="GO" id="GO:0048544">
    <property type="term" value="P:recognition of pollen"/>
    <property type="evidence" value="ECO:0007669"/>
    <property type="project" value="InterPro"/>
</dbReference>
<dbReference type="CDD" id="cd00053">
    <property type="entry name" value="EGF"/>
    <property type="match status" value="1"/>
</dbReference>
<dbReference type="PIRSF" id="PIRSF000641">
    <property type="entry name" value="SRK"/>
    <property type="match status" value="1"/>
</dbReference>
<keyword evidence="16" id="KW-1133">Transmembrane helix</keyword>
<evidence type="ECO:0000256" key="9">
    <source>
        <dbReference type="ARBA" id="ARBA00023157"/>
    </source>
</evidence>
<keyword evidence="10" id="KW-0325">Glycoprotein</keyword>
<evidence type="ECO:0000256" key="12">
    <source>
        <dbReference type="ARBA" id="ARBA00048679"/>
    </source>
</evidence>
<dbReference type="CDD" id="cd00028">
    <property type="entry name" value="B_lectin"/>
    <property type="match status" value="1"/>
</dbReference>
<evidence type="ECO:0000256" key="5">
    <source>
        <dbReference type="ARBA" id="ARBA00022729"/>
    </source>
</evidence>
<dbReference type="CDD" id="cd01098">
    <property type="entry name" value="PAN_AP_plant"/>
    <property type="match status" value="1"/>
</dbReference>
<keyword evidence="16" id="KW-0472">Membrane</keyword>
<evidence type="ECO:0000256" key="8">
    <source>
        <dbReference type="ARBA" id="ARBA00022840"/>
    </source>
</evidence>
<evidence type="ECO:0000256" key="6">
    <source>
        <dbReference type="ARBA" id="ARBA00022741"/>
    </source>
</evidence>
<reference evidence="22" key="1">
    <citation type="submission" date="2022-02" db="EMBL/GenBank/DDBJ databases">
        <authorList>
            <person name="Henning P.M."/>
            <person name="McCubbin A.G."/>
            <person name="Shore J.S."/>
        </authorList>
    </citation>
    <scope>NUCLEOTIDE SEQUENCE</scope>
    <source>
        <strain evidence="22">F60SS</strain>
        <tissue evidence="22">Leaves</tissue>
    </source>
</reference>
<dbReference type="PROSITE" id="PS50011">
    <property type="entry name" value="PROTEIN_KINASE_DOM"/>
    <property type="match status" value="1"/>
</dbReference>
<dbReference type="GO" id="GO:0004674">
    <property type="term" value="F:protein serine/threonine kinase activity"/>
    <property type="evidence" value="ECO:0007669"/>
    <property type="project" value="UniProtKB-KW"/>
</dbReference>
<organism evidence="22 23">
    <name type="scientific">Turnera subulata</name>
    <dbReference type="NCBI Taxonomy" id="218843"/>
    <lineage>
        <taxon>Eukaryota</taxon>
        <taxon>Viridiplantae</taxon>
        <taxon>Streptophyta</taxon>
        <taxon>Embryophyta</taxon>
        <taxon>Tracheophyta</taxon>
        <taxon>Spermatophyta</taxon>
        <taxon>Magnoliopsida</taxon>
        <taxon>eudicotyledons</taxon>
        <taxon>Gunneridae</taxon>
        <taxon>Pentapetalae</taxon>
        <taxon>rosids</taxon>
        <taxon>fabids</taxon>
        <taxon>Malpighiales</taxon>
        <taxon>Passifloraceae</taxon>
        <taxon>Turnera</taxon>
    </lineage>
</organism>
<keyword evidence="9" id="KW-1015">Disulfide bond</keyword>
<dbReference type="SUPFAM" id="SSF56112">
    <property type="entry name" value="Protein kinase-like (PK-like)"/>
    <property type="match status" value="1"/>
</dbReference>
<dbReference type="PROSITE" id="PS50948">
    <property type="entry name" value="PAN"/>
    <property type="match status" value="1"/>
</dbReference>
<comment type="caution">
    <text evidence="22">The sequence shown here is derived from an EMBL/GenBank/DDBJ whole genome shotgun (WGS) entry which is preliminary data.</text>
</comment>
<dbReference type="CDD" id="cd14066">
    <property type="entry name" value="STKc_IRAK"/>
    <property type="match status" value="1"/>
</dbReference>
<comment type="catalytic activity">
    <reaction evidence="12 13">
        <text>L-seryl-[protein] + ATP = O-phospho-L-seryl-[protein] + ADP + H(+)</text>
        <dbReference type="Rhea" id="RHEA:17989"/>
        <dbReference type="Rhea" id="RHEA-COMP:9863"/>
        <dbReference type="Rhea" id="RHEA-COMP:11604"/>
        <dbReference type="ChEBI" id="CHEBI:15378"/>
        <dbReference type="ChEBI" id="CHEBI:29999"/>
        <dbReference type="ChEBI" id="CHEBI:30616"/>
        <dbReference type="ChEBI" id="CHEBI:83421"/>
        <dbReference type="ChEBI" id="CHEBI:456216"/>
        <dbReference type="EC" id="2.7.11.1"/>
    </reaction>
</comment>
<evidence type="ECO:0000256" key="4">
    <source>
        <dbReference type="ARBA" id="ARBA00022679"/>
    </source>
</evidence>
<evidence type="ECO:0000256" key="11">
    <source>
        <dbReference type="ARBA" id="ARBA00047899"/>
    </source>
</evidence>
<dbReference type="AlphaFoldDB" id="A0A9Q0J4X7"/>
<dbReference type="SMART" id="SM00473">
    <property type="entry name" value="PAN_AP"/>
    <property type="match status" value="1"/>
</dbReference>
<dbReference type="Pfam" id="PF08276">
    <property type="entry name" value="PAN_2"/>
    <property type="match status" value="1"/>
</dbReference>
<keyword evidence="16" id="KW-0812">Transmembrane</keyword>
<feature type="chain" id="PRO_5040284146" description="Receptor-like serine/threonine-protein kinase" evidence="17">
    <location>
        <begin position="24"/>
        <end position="835"/>
    </location>
</feature>